<proteinExistence type="predicted"/>
<evidence type="ECO:0000256" key="1">
    <source>
        <dbReference type="SAM" id="MobiDB-lite"/>
    </source>
</evidence>
<evidence type="ECO:0000313" key="4">
    <source>
        <dbReference type="Proteomes" id="UP001223072"/>
    </source>
</evidence>
<dbReference type="Pfam" id="PF00248">
    <property type="entry name" value="Aldo_ket_red"/>
    <property type="match status" value="1"/>
</dbReference>
<dbReference type="SUPFAM" id="SSF51430">
    <property type="entry name" value="NAD(P)-linked oxidoreductase"/>
    <property type="match status" value="1"/>
</dbReference>
<feature type="domain" description="NADP-dependent oxidoreductase" evidence="2">
    <location>
        <begin position="106"/>
        <end position="153"/>
    </location>
</feature>
<sequence length="155" mass="16627">MSWRDEPARAGRNSISATVPSWPWPASVRATVRTGMPPGRHCSARPSAAPGSRPRQLPPVPRTRPACIEVVRLDVFRDENTAYATNLSRAGVPSPIGSGCSSRSLSVALAWLLQRSPNILLIPGTSSTAHLRENITGTGLSLSHEDLTELDDIGR</sequence>
<comment type="caution">
    <text evidence="3">The sequence shown here is derived from an EMBL/GenBank/DDBJ whole genome shotgun (WGS) entry which is preliminary data.</text>
</comment>
<dbReference type="Gene3D" id="3.20.20.100">
    <property type="entry name" value="NADP-dependent oxidoreductase domain"/>
    <property type="match status" value="1"/>
</dbReference>
<dbReference type="EMBL" id="JAUSZS010000008">
    <property type="protein sequence ID" value="MDQ0937120.1"/>
    <property type="molecule type" value="Genomic_DNA"/>
</dbReference>
<keyword evidence="4" id="KW-1185">Reference proteome</keyword>
<dbReference type="Proteomes" id="UP001223072">
    <property type="component" value="Unassembled WGS sequence"/>
</dbReference>
<accession>A0ABU0RYP6</accession>
<dbReference type="InterPro" id="IPR036812">
    <property type="entry name" value="NAD(P)_OxRdtase_dom_sf"/>
</dbReference>
<dbReference type="InterPro" id="IPR023210">
    <property type="entry name" value="NADP_OxRdtase_dom"/>
</dbReference>
<organism evidence="3 4">
    <name type="scientific">Streptomyces turgidiscabies</name>
    <dbReference type="NCBI Taxonomy" id="85558"/>
    <lineage>
        <taxon>Bacteria</taxon>
        <taxon>Bacillati</taxon>
        <taxon>Actinomycetota</taxon>
        <taxon>Actinomycetes</taxon>
        <taxon>Kitasatosporales</taxon>
        <taxon>Streptomycetaceae</taxon>
        <taxon>Streptomyces</taxon>
    </lineage>
</organism>
<protein>
    <recommendedName>
        <fullName evidence="2">NADP-dependent oxidoreductase domain-containing protein</fullName>
    </recommendedName>
</protein>
<reference evidence="3 4" key="1">
    <citation type="submission" date="2023-07" db="EMBL/GenBank/DDBJ databases">
        <title>Comparative genomics of wheat-associated soil bacteria to identify genetic determinants of phenazine resistance.</title>
        <authorList>
            <person name="Mouncey N."/>
        </authorList>
    </citation>
    <scope>NUCLEOTIDE SEQUENCE [LARGE SCALE GENOMIC DNA]</scope>
    <source>
        <strain evidence="3 4">W2I16</strain>
    </source>
</reference>
<feature type="region of interest" description="Disordered" evidence="1">
    <location>
        <begin position="33"/>
        <end position="61"/>
    </location>
</feature>
<evidence type="ECO:0000313" key="3">
    <source>
        <dbReference type="EMBL" id="MDQ0937120.1"/>
    </source>
</evidence>
<evidence type="ECO:0000259" key="2">
    <source>
        <dbReference type="Pfam" id="PF00248"/>
    </source>
</evidence>
<name>A0ABU0RYP6_9ACTN</name>
<gene>
    <name evidence="3" type="ORF">QFZ49_007095</name>
</gene>